<protein>
    <recommendedName>
        <fullName evidence="3">CAAX prenyl protease 2/Lysostaphin resistance protein A-like domain-containing protein</fullName>
    </recommendedName>
</protein>
<keyword evidence="2" id="KW-1133">Transmembrane helix</keyword>
<dbReference type="Proteomes" id="UP000077280">
    <property type="component" value="Unassembled WGS sequence"/>
</dbReference>
<accession>A0ABX2UEA5</accession>
<feature type="domain" description="CAAX prenyl protease 2/Lysostaphin resistance protein A-like" evidence="3">
    <location>
        <begin position="117"/>
        <end position="206"/>
    </location>
</feature>
<comment type="caution">
    <text evidence="4">The sequence shown here is derived from an EMBL/GenBank/DDBJ whole genome shotgun (WGS) entry which is preliminary data.</text>
</comment>
<evidence type="ECO:0000259" key="3">
    <source>
        <dbReference type="Pfam" id="PF02517"/>
    </source>
</evidence>
<keyword evidence="5" id="KW-1185">Reference proteome</keyword>
<dbReference type="EMBL" id="LXND01000068">
    <property type="protein sequence ID" value="OAD63537.1"/>
    <property type="molecule type" value="Genomic_DNA"/>
</dbReference>
<feature type="transmembrane region" description="Helical" evidence="2">
    <location>
        <begin position="195"/>
        <end position="215"/>
    </location>
</feature>
<feature type="transmembrane region" description="Helical" evidence="2">
    <location>
        <begin position="111"/>
        <end position="131"/>
    </location>
</feature>
<comment type="similarity">
    <text evidence="1">Belongs to the UPF0177 family.</text>
</comment>
<organism evidence="4 5">
    <name type="scientific">Pediococcus parvulus</name>
    <dbReference type="NCBI Taxonomy" id="54062"/>
    <lineage>
        <taxon>Bacteria</taxon>
        <taxon>Bacillati</taxon>
        <taxon>Bacillota</taxon>
        <taxon>Bacilli</taxon>
        <taxon>Lactobacillales</taxon>
        <taxon>Lactobacillaceae</taxon>
        <taxon>Pediococcus</taxon>
    </lineage>
</organism>
<evidence type="ECO:0000313" key="4">
    <source>
        <dbReference type="EMBL" id="OAD63537.1"/>
    </source>
</evidence>
<reference evidence="4 5" key="1">
    <citation type="submission" date="2016-05" db="EMBL/GenBank/DDBJ databases">
        <title>Draft genome sequence of Pediococcus parvulus 2.6, a probiotic beta-glucan producer strain.</title>
        <authorList>
            <person name="Mohedano M.L."/>
            <person name="Perez-Ramos A."/>
            <person name="Duenas M.T."/>
            <person name="Lamontanara A."/>
            <person name="Orru L."/>
            <person name="Spano G."/>
            <person name="Capozzi V."/>
            <person name="Lopez P."/>
        </authorList>
    </citation>
    <scope>NUCLEOTIDE SEQUENCE [LARGE SCALE GENOMIC DNA]</scope>
    <source>
        <strain evidence="4 5">2.6</strain>
    </source>
</reference>
<keyword evidence="2" id="KW-0812">Transmembrane</keyword>
<sequence>MFSKIFYFLCFLLLFIVIQISTLAENFWPNESANDFSTMNHLLLLLISSVIAFGLVFLLYHKVNNDVILGKAIIFKNVGFSILMAILSQGIQSLISIWTDDKASNADLASVLHTSLSPILIVTLIFVSPVLEEFLFQGVLQGGILKEMHPFVQILLTSVIFAFFHGYSFSLDTLELLFSGIAYASVYHVTNDLKMAILCHSLSNLIVTILVLVYCEQY</sequence>
<evidence type="ECO:0000256" key="2">
    <source>
        <dbReference type="SAM" id="Phobius"/>
    </source>
</evidence>
<feature type="transmembrane region" description="Helical" evidence="2">
    <location>
        <begin position="40"/>
        <end position="60"/>
    </location>
</feature>
<dbReference type="InterPro" id="IPR052710">
    <property type="entry name" value="CAAX_protease"/>
</dbReference>
<dbReference type="PANTHER" id="PTHR36435">
    <property type="entry name" value="SLR1288 PROTEIN"/>
    <property type="match status" value="1"/>
</dbReference>
<keyword evidence="2" id="KW-0472">Membrane</keyword>
<dbReference type="PANTHER" id="PTHR36435:SF1">
    <property type="entry name" value="CAAX AMINO TERMINAL PROTEASE FAMILY PROTEIN"/>
    <property type="match status" value="1"/>
</dbReference>
<proteinExistence type="inferred from homology"/>
<gene>
    <name evidence="4" type="ORF">A7K95_08975</name>
</gene>
<name>A0ABX2UEA5_9LACO</name>
<feature type="transmembrane region" description="Helical" evidence="2">
    <location>
        <begin position="151"/>
        <end position="169"/>
    </location>
</feature>
<evidence type="ECO:0000313" key="5">
    <source>
        <dbReference type="Proteomes" id="UP000077280"/>
    </source>
</evidence>
<feature type="transmembrane region" description="Helical" evidence="2">
    <location>
        <begin position="72"/>
        <end position="91"/>
    </location>
</feature>
<evidence type="ECO:0000256" key="1">
    <source>
        <dbReference type="ARBA" id="ARBA00009067"/>
    </source>
</evidence>
<dbReference type="InterPro" id="IPR003675">
    <property type="entry name" value="Rce1/LyrA-like_dom"/>
</dbReference>
<dbReference type="Pfam" id="PF02517">
    <property type="entry name" value="Rce1-like"/>
    <property type="match status" value="1"/>
</dbReference>